<dbReference type="RefSeq" id="WP_151157601.1">
    <property type="nucleotide sequence ID" value="NZ_VZRA01000004.1"/>
</dbReference>
<gene>
    <name evidence="1" type="ORF">F6V30_14105</name>
</gene>
<keyword evidence="2" id="KW-1185">Reference proteome</keyword>
<organism evidence="1 2">
    <name type="scientific">Oryzomonas sagensis</name>
    <dbReference type="NCBI Taxonomy" id="2603857"/>
    <lineage>
        <taxon>Bacteria</taxon>
        <taxon>Pseudomonadati</taxon>
        <taxon>Thermodesulfobacteriota</taxon>
        <taxon>Desulfuromonadia</taxon>
        <taxon>Geobacterales</taxon>
        <taxon>Geobacteraceae</taxon>
        <taxon>Oryzomonas</taxon>
    </lineage>
</organism>
<name>A0ABQ6TLA7_9BACT</name>
<dbReference type="SUPFAM" id="SSF103370">
    <property type="entry name" value="NinB"/>
    <property type="match status" value="1"/>
</dbReference>
<sequence length="129" mass="14956">MKQKLTISSEPLRHRAIEIIRALPLDVAHDLDIREHKTTRNLEQNARMWAMLTDISEQVDWYGQRLTKEDWKDVFTASLKRLKVVPGIDGGFVVIGAHTSKMSVSEMSELIEFAMAFGCQHNVKWRDYE</sequence>
<dbReference type="InterPro" id="IPR008711">
    <property type="entry name" value="Recombinase_NinB"/>
</dbReference>
<dbReference type="Pfam" id="PF05772">
    <property type="entry name" value="NinB"/>
    <property type="match status" value="1"/>
</dbReference>
<protein>
    <submittedName>
        <fullName evidence="1">Recombination protein NinB</fullName>
    </submittedName>
</protein>
<proteinExistence type="predicted"/>
<evidence type="ECO:0000313" key="1">
    <source>
        <dbReference type="EMBL" id="KAB0668966.1"/>
    </source>
</evidence>
<dbReference type="Gene3D" id="1.10.3790.10">
    <property type="entry name" value="NinB"/>
    <property type="match status" value="1"/>
</dbReference>
<evidence type="ECO:0000313" key="2">
    <source>
        <dbReference type="Proteomes" id="UP000798046"/>
    </source>
</evidence>
<reference evidence="1 2" key="1">
    <citation type="journal article" date="2020" name="Microorganisms">
        <title>Description of Three Novel Members in the Family Geobacteraceae, Oryzomonas japonicum gen. nov., sp. nov., Oryzomonas sagensis sp. nov., and Oryzomonas ruber sp. nov.</title>
        <authorList>
            <person name="Xu Z."/>
            <person name="Masuda Y."/>
            <person name="Hayakawa C."/>
            <person name="Ushijima N."/>
            <person name="Kawano K."/>
            <person name="Shiratori Y."/>
            <person name="Senoo K."/>
            <person name="Itoh H."/>
        </authorList>
    </citation>
    <scope>NUCLEOTIDE SEQUENCE [LARGE SCALE GENOMIC DNA]</scope>
    <source>
        <strain evidence="1 2">Red100</strain>
    </source>
</reference>
<accession>A0ABQ6TLA7</accession>
<dbReference type="InterPro" id="IPR036619">
    <property type="entry name" value="NinB_sf"/>
</dbReference>
<dbReference type="Proteomes" id="UP000798046">
    <property type="component" value="Unassembled WGS sequence"/>
</dbReference>
<dbReference type="EMBL" id="VZRA01000004">
    <property type="protein sequence ID" value="KAB0668966.1"/>
    <property type="molecule type" value="Genomic_DNA"/>
</dbReference>
<comment type="caution">
    <text evidence="1">The sequence shown here is derived from an EMBL/GenBank/DDBJ whole genome shotgun (WGS) entry which is preliminary data.</text>
</comment>